<gene>
    <name evidence="14" type="ORF">SVIM_LOCUS447052</name>
</gene>
<feature type="chain" id="PRO_5027117711" description="V-SNARE coiled-coil homology domain-containing protein" evidence="11">
    <location>
        <begin position="27"/>
        <end position="1049"/>
    </location>
</feature>
<evidence type="ECO:0000313" key="14">
    <source>
        <dbReference type="EMBL" id="VFU60317.1"/>
    </source>
</evidence>
<evidence type="ECO:0000256" key="3">
    <source>
        <dbReference type="ARBA" id="ARBA00022692"/>
    </source>
</evidence>
<dbReference type="InterPro" id="IPR012921">
    <property type="entry name" value="SPOC_C"/>
</dbReference>
<dbReference type="EMBL" id="CAADRP010002052">
    <property type="protein sequence ID" value="VFU60317.1"/>
    <property type="molecule type" value="Genomic_DNA"/>
</dbReference>
<dbReference type="GO" id="GO:0015031">
    <property type="term" value="P:protein transport"/>
    <property type="evidence" value="ECO:0007669"/>
    <property type="project" value="UniProtKB-KW"/>
</dbReference>
<evidence type="ECO:0000256" key="8">
    <source>
        <dbReference type="ARBA" id="ARBA00046280"/>
    </source>
</evidence>
<evidence type="ECO:0000256" key="10">
    <source>
        <dbReference type="SAM" id="MobiDB-lite"/>
    </source>
</evidence>
<evidence type="ECO:0000256" key="7">
    <source>
        <dbReference type="ARBA" id="ARBA00037493"/>
    </source>
</evidence>
<keyword evidence="5" id="KW-1133">Transmembrane helix</keyword>
<keyword evidence="9" id="KW-0175">Coiled coil</keyword>
<dbReference type="InterPro" id="IPR010908">
    <property type="entry name" value="Longin_dom"/>
</dbReference>
<dbReference type="InterPro" id="IPR051097">
    <property type="entry name" value="Synaptobrevin-like_transport"/>
</dbReference>
<evidence type="ECO:0000256" key="4">
    <source>
        <dbReference type="ARBA" id="ARBA00022927"/>
    </source>
</evidence>
<organism evidence="14">
    <name type="scientific">Salix viminalis</name>
    <name type="common">Common osier</name>
    <name type="synonym">Basket willow</name>
    <dbReference type="NCBI Taxonomy" id="40686"/>
    <lineage>
        <taxon>Eukaryota</taxon>
        <taxon>Viridiplantae</taxon>
        <taxon>Streptophyta</taxon>
        <taxon>Embryophyta</taxon>
        <taxon>Tracheophyta</taxon>
        <taxon>Spermatophyta</taxon>
        <taxon>Magnoliopsida</taxon>
        <taxon>eudicotyledons</taxon>
        <taxon>Gunneridae</taxon>
        <taxon>Pentapetalae</taxon>
        <taxon>rosids</taxon>
        <taxon>fabids</taxon>
        <taxon>Malpighiales</taxon>
        <taxon>Salicaceae</taxon>
        <taxon>Saliceae</taxon>
        <taxon>Salix</taxon>
    </lineage>
</organism>
<dbReference type="AlphaFoldDB" id="A0A6N2NEZ3"/>
<dbReference type="SMART" id="SM01270">
    <property type="entry name" value="Longin"/>
    <property type="match status" value="1"/>
</dbReference>
<evidence type="ECO:0000256" key="11">
    <source>
        <dbReference type="SAM" id="SignalP"/>
    </source>
</evidence>
<dbReference type="Gene3D" id="3.30.450.50">
    <property type="entry name" value="Longin domain"/>
    <property type="match status" value="1"/>
</dbReference>
<sequence length="1049" mass="116406">MGILYGMVARGLVVLAEFSSVAQTNANTIARQILDKIPRGNEDSNSSYSHDRYIFHVKRTDGLVVLCMADDATGRECNDRLKFYAGRIPFEFLEDIHQRFVKTYGRAIHTASPYAMNEDFSRILSQQMDHYSNDPNADRLNRLQGEMSHVRTVMIDNIDKVLQRGDRLALLVEKTSTLQGNTIRFRRQTQRFRKAQWWRDFKLNIHSFLSKGYVDSISLDFHLHCARIVLPWPLTSFLLEVKLTRTRSAAAAAAGWFTYLQLHIDGFGLLLSLCNFLIQIKFSAAILALSRGSNLLSTEDSSEILTRNVKKSTMLQPVEFEGNNSNNNVSGLLRKRKLECGTGCIENNRLRSDVQCAGGGYLAVGCQDNFGERNRVRGGEDVTIRKETGVVVGKSGHSLVEMSPKTGDSYVNVVVEGGKRNGSPVESIDESKSHVGKLASIAAEKLWDGSLQLNSSVTVSLVAFFKRFSSTTSCKSVLLQIVQFAVAWALTLCICEGQNCEKFLLFTSTIMIFLCSGEKMPVLKWSEFLEVKGKVRLEAFEKYVQDLPRSRNRGLMVISLCCKEGSSKSGLAGMKEVSKGYKKGKRVGFVQLSQGIDLYVCPRSDSIITILAKHGFFKGMAAVEGNQDSLIGCVVWRRNQASSSSVLEKSERKHGSLYEQPLKSPSDSSVERVDHKDLSCCIQVGSRTDCSTLDGDENNNFEHKDIETKQVQTELPITSSTINSLLLTSTVLSNSPSMLNGLQTSSTHDSASYLPAMGKLLQVGPLMNKSEEKHKTTELHKPGSHLSTGIAKKPLHAPYDDDLPEFDFGTACGMLQTPASKPLHGVIADNKLPAEELKKILESLPQITPTVQSMLASNQREFRDFNPPRLPLDTLLKMPLQKKICVDGMNVPLPNLEEKYPSPSKMPVTTTAARPLKNLFDDDDDDMPEWSPPDIVSYTTRKSTTYTYSKVRNLSFERLPPGCPNNLLSSSLRSAYAPITPQAGTSAVHQLMSHNGRPAHPSLSGEYILHGPNSSTVFNTNPLPLSRPPRGPFDAKLPVYHDGWNPRRC</sequence>
<feature type="domain" description="Longin" evidence="12">
    <location>
        <begin position="7"/>
        <end position="124"/>
    </location>
</feature>
<dbReference type="PANTHER" id="PTHR21136:SF181">
    <property type="entry name" value="LONGIN-LIKE DOMAIN-CONTAINING PROTEIN-RELATED"/>
    <property type="match status" value="1"/>
</dbReference>
<keyword evidence="11" id="KW-0732">Signal</keyword>
<evidence type="ECO:0000256" key="5">
    <source>
        <dbReference type="ARBA" id="ARBA00022989"/>
    </source>
</evidence>
<accession>A0A6N2NEZ3</accession>
<protein>
    <recommendedName>
        <fullName evidence="15">V-SNARE coiled-coil homology domain-containing protein</fullName>
    </recommendedName>
</protein>
<evidence type="ECO:0000256" key="6">
    <source>
        <dbReference type="ARBA" id="ARBA00023136"/>
    </source>
</evidence>
<reference evidence="14" key="1">
    <citation type="submission" date="2019-03" db="EMBL/GenBank/DDBJ databases">
        <authorList>
            <person name="Mank J."/>
            <person name="Almeida P."/>
        </authorList>
    </citation>
    <scope>NUCLEOTIDE SEQUENCE</scope>
    <source>
        <strain evidence="14">78183</strain>
    </source>
</reference>
<evidence type="ECO:0000256" key="9">
    <source>
        <dbReference type="PROSITE-ProRule" id="PRU00290"/>
    </source>
</evidence>
<dbReference type="PROSITE" id="PS50859">
    <property type="entry name" value="LONGIN"/>
    <property type="match status" value="1"/>
</dbReference>
<evidence type="ECO:0008006" key="15">
    <source>
        <dbReference type="Google" id="ProtNLM"/>
    </source>
</evidence>
<dbReference type="Gene3D" id="1.20.5.110">
    <property type="match status" value="1"/>
</dbReference>
<dbReference type="FunFam" id="1.20.5.110:FF:000004">
    <property type="entry name" value="Vesicle-associated membrane protein 7"/>
    <property type="match status" value="1"/>
</dbReference>
<comment type="function">
    <text evidence="7">Involved in the targeting and/or fusion of transport vesicles to their target membrane.</text>
</comment>
<dbReference type="SUPFAM" id="SSF64356">
    <property type="entry name" value="SNARE-like"/>
    <property type="match status" value="1"/>
</dbReference>
<feature type="domain" description="V-SNARE coiled-coil homology" evidence="13">
    <location>
        <begin position="139"/>
        <end position="199"/>
    </location>
</feature>
<keyword evidence="6" id="KW-0472">Membrane</keyword>
<dbReference type="Pfam" id="PF07744">
    <property type="entry name" value="SPOC"/>
    <property type="match status" value="1"/>
</dbReference>
<comment type="subcellular location">
    <subcellularLocation>
        <location evidence="8">Endomembrane system</location>
        <topology evidence="8">Single-pass type IV membrane protein</topology>
    </subcellularLocation>
</comment>
<evidence type="ECO:0000256" key="2">
    <source>
        <dbReference type="ARBA" id="ARBA00022448"/>
    </source>
</evidence>
<dbReference type="InterPro" id="IPR001388">
    <property type="entry name" value="Synaptobrevin-like"/>
</dbReference>
<keyword evidence="4" id="KW-0653">Protein transport</keyword>
<dbReference type="Pfam" id="PF00957">
    <property type="entry name" value="Synaptobrevin"/>
    <property type="match status" value="1"/>
</dbReference>
<dbReference type="CDD" id="cd14824">
    <property type="entry name" value="Longin"/>
    <property type="match status" value="1"/>
</dbReference>
<dbReference type="PROSITE" id="PS00417">
    <property type="entry name" value="SYNAPTOBREVIN"/>
    <property type="match status" value="1"/>
</dbReference>
<dbReference type="GO" id="GO:0012505">
    <property type="term" value="C:endomembrane system"/>
    <property type="evidence" value="ECO:0007669"/>
    <property type="project" value="UniProtKB-SubCell"/>
</dbReference>
<feature type="region of interest" description="Disordered" evidence="10">
    <location>
        <begin position="645"/>
        <end position="670"/>
    </location>
</feature>
<keyword evidence="2" id="KW-0813">Transport</keyword>
<dbReference type="InterPro" id="IPR011012">
    <property type="entry name" value="Longin-like_dom_sf"/>
</dbReference>
<dbReference type="SUPFAM" id="SSF58038">
    <property type="entry name" value="SNARE fusion complex"/>
    <property type="match status" value="1"/>
</dbReference>
<evidence type="ECO:0000259" key="13">
    <source>
        <dbReference type="PROSITE" id="PS50892"/>
    </source>
</evidence>
<dbReference type="PANTHER" id="PTHR21136">
    <property type="entry name" value="SNARE PROTEINS"/>
    <property type="match status" value="1"/>
</dbReference>
<proteinExistence type="inferred from homology"/>
<feature type="signal peptide" evidence="11">
    <location>
        <begin position="1"/>
        <end position="26"/>
    </location>
</feature>
<dbReference type="FunFam" id="3.30.450.50:FF:000051">
    <property type="entry name" value="Vesicle-associated membrane protein 7-like Protein"/>
    <property type="match status" value="1"/>
</dbReference>
<dbReference type="GO" id="GO:0016020">
    <property type="term" value="C:membrane"/>
    <property type="evidence" value="ECO:0007669"/>
    <property type="project" value="InterPro"/>
</dbReference>
<dbReference type="CDD" id="cd15843">
    <property type="entry name" value="R-SNARE"/>
    <property type="match status" value="1"/>
</dbReference>
<evidence type="ECO:0000259" key="12">
    <source>
        <dbReference type="PROSITE" id="PS50859"/>
    </source>
</evidence>
<dbReference type="Pfam" id="PF13774">
    <property type="entry name" value="Longin"/>
    <property type="match status" value="1"/>
</dbReference>
<dbReference type="PROSITE" id="PS50892">
    <property type="entry name" value="V_SNARE"/>
    <property type="match status" value="1"/>
</dbReference>
<evidence type="ECO:0000256" key="1">
    <source>
        <dbReference type="ARBA" id="ARBA00008025"/>
    </source>
</evidence>
<name>A0A6N2NEZ3_SALVM</name>
<keyword evidence="3" id="KW-0812">Transmembrane</keyword>
<dbReference type="CDD" id="cd21538">
    <property type="entry name" value="SPOC_TFIIS"/>
    <property type="match status" value="1"/>
</dbReference>
<dbReference type="GO" id="GO:0005737">
    <property type="term" value="C:cytoplasm"/>
    <property type="evidence" value="ECO:0007669"/>
    <property type="project" value="UniProtKB-ARBA"/>
</dbReference>
<comment type="similarity">
    <text evidence="1">Belongs to the synaptobrevin family.</text>
</comment>
<dbReference type="GO" id="GO:0016192">
    <property type="term" value="P:vesicle-mediated transport"/>
    <property type="evidence" value="ECO:0007669"/>
    <property type="project" value="InterPro"/>
</dbReference>
<dbReference type="InterPro" id="IPR042855">
    <property type="entry name" value="V_SNARE_CC"/>
</dbReference>